<accession>A0ACB8UQL4</accession>
<comment type="caution">
    <text evidence="1">The sequence shown here is derived from an EMBL/GenBank/DDBJ whole genome shotgun (WGS) entry which is preliminary data.</text>
</comment>
<name>A0ACB8UQL4_9EURO</name>
<evidence type="ECO:0000313" key="1">
    <source>
        <dbReference type="EMBL" id="KAI2382711.1"/>
    </source>
</evidence>
<gene>
    <name evidence="1" type="primary">RMD1</name>
    <name evidence="1" type="ORF">LOY88_005807</name>
</gene>
<dbReference type="EMBL" id="JALBCA010000112">
    <property type="protein sequence ID" value="KAI2382711.1"/>
    <property type="molecule type" value="Genomic_DNA"/>
</dbReference>
<protein>
    <submittedName>
        <fullName evidence="1">Sporulation protein rmd1</fullName>
    </submittedName>
</protein>
<proteinExistence type="predicted"/>
<sequence>MASTPSESSSLLQHAQSDLRYSSQGEPRPPKTVSFGPDPRVGGSTTTPARGNILRPLHSATPSLQSGSGQPVLAALNSKLRRRHSQEPPLVLSPPPKIGPQRTTKNTQKLKLLPNPVTGEDDEWIDEAIPRDVYSQIKRIKEPTARRDAARLGKADRDRLPRVTAYGTANSYRLEGVMKFFKSRVHSRGTNPKLFDECVYSPYNYGFESKSSFSQEPSKIPQNSIHPPPWTSTEPAPRRFSDSEFEIEGHREEQREQLLSMQGANTNGLKPQHELPDEDHSQSSSKALASGSLGHDTQDLNTTIHTPEVFLFDYGTVVIWGMTPSQETRFLNEISKFADSVLSAEDMQVENFNFYYTRDYQARIYNDFISLRDPRSYMTKLAISHALSQSVKTSLFEDLVSETIASTAPLPAQIAQTGSVNLTRRQINMQIGELFILRINIHLQGSVLDSPELMWAEPQLDPIYQAMRSYLEMDQRVGLLTERLDVIADLLAVLKDQLSHRHGEYLEWIGKIVPLFLEGNKQKQKIHGTTNGILEPL</sequence>
<organism evidence="1">
    <name type="scientific">Ophidiomyces ophidiicola</name>
    <dbReference type="NCBI Taxonomy" id="1387563"/>
    <lineage>
        <taxon>Eukaryota</taxon>
        <taxon>Fungi</taxon>
        <taxon>Dikarya</taxon>
        <taxon>Ascomycota</taxon>
        <taxon>Pezizomycotina</taxon>
        <taxon>Eurotiomycetes</taxon>
        <taxon>Eurotiomycetidae</taxon>
        <taxon>Onygenales</taxon>
        <taxon>Onygenaceae</taxon>
        <taxon>Ophidiomyces</taxon>
    </lineage>
</organism>
<reference evidence="1" key="1">
    <citation type="journal article" date="2022" name="bioRxiv">
        <title>Population genetic analysis of Ophidiomyces ophidiicola, the causative agent of snake fungal disease, indicates recent introductions to the USA.</title>
        <authorList>
            <person name="Ladner J.T."/>
            <person name="Palmer J.M."/>
            <person name="Ettinger C.L."/>
            <person name="Stajich J.E."/>
            <person name="Farrell T.M."/>
            <person name="Glorioso B.M."/>
            <person name="Lawson B."/>
            <person name="Price S.J."/>
            <person name="Stengle A.G."/>
            <person name="Grear D.A."/>
            <person name="Lorch J.M."/>
        </authorList>
    </citation>
    <scope>NUCLEOTIDE SEQUENCE</scope>
    <source>
        <strain evidence="1">NWHC 24266-5</strain>
    </source>
</reference>